<dbReference type="KEGG" id="pef:A7E78_05155"/>
<proteinExistence type="predicted"/>
<keyword evidence="2" id="KW-1185">Reference proteome</keyword>
<dbReference type="RefSeq" id="WP_072283247.1">
    <property type="nucleotide sequence ID" value="NZ_CP015519.1"/>
</dbReference>
<organism evidence="1 2">
    <name type="scientific">Syntrophotalea acetylenivorans</name>
    <dbReference type="NCBI Taxonomy" id="1842532"/>
    <lineage>
        <taxon>Bacteria</taxon>
        <taxon>Pseudomonadati</taxon>
        <taxon>Thermodesulfobacteriota</taxon>
        <taxon>Desulfuromonadia</taxon>
        <taxon>Desulfuromonadales</taxon>
        <taxon>Syntrophotaleaceae</taxon>
        <taxon>Syntrophotalea</taxon>
    </lineage>
</organism>
<gene>
    <name evidence="1" type="ORF">A7E78_05155</name>
</gene>
<protein>
    <submittedName>
        <fullName evidence="1">Uncharacterized protein</fullName>
    </submittedName>
</protein>
<reference evidence="1 2" key="1">
    <citation type="journal article" date="2017" name="Genome Announc.">
        <title>Complete Genome Sequences of Two Acetylene-Fermenting Pelobacter acetylenicus Strains.</title>
        <authorList>
            <person name="Sutton J.M."/>
            <person name="Baesman S.M."/>
            <person name="Fierst J.L."/>
            <person name="Poret-Peterson A.T."/>
            <person name="Oremland R.S."/>
            <person name="Dunlap D.S."/>
            <person name="Akob D.M."/>
        </authorList>
    </citation>
    <scope>NUCLEOTIDE SEQUENCE [LARGE SCALE GENOMIC DNA]</scope>
    <source>
        <strain evidence="1 2">SFB93</strain>
    </source>
</reference>
<accession>A0A1L3GMW5</accession>
<evidence type="ECO:0000313" key="1">
    <source>
        <dbReference type="EMBL" id="APG27283.1"/>
    </source>
</evidence>
<sequence length="66" mass="7226">MSQKQIIMKMDKNHPLEVHASCKTCGGQPDGAGYLCGSDEDGNGFVLWIEEQEVFDIVAKVIAQKS</sequence>
<name>A0A1L3GMW5_9BACT</name>
<dbReference type="EMBL" id="CP015519">
    <property type="protein sequence ID" value="APG27283.1"/>
    <property type="molecule type" value="Genomic_DNA"/>
</dbReference>
<dbReference type="OrthoDB" id="5387692at2"/>
<evidence type="ECO:0000313" key="2">
    <source>
        <dbReference type="Proteomes" id="UP000182517"/>
    </source>
</evidence>
<dbReference type="Proteomes" id="UP000182517">
    <property type="component" value="Chromosome"/>
</dbReference>
<dbReference type="AlphaFoldDB" id="A0A1L3GMW5"/>